<organism evidence="2 3">
    <name type="scientific">Hibiscus sabdariffa</name>
    <name type="common">roselle</name>
    <dbReference type="NCBI Taxonomy" id="183260"/>
    <lineage>
        <taxon>Eukaryota</taxon>
        <taxon>Viridiplantae</taxon>
        <taxon>Streptophyta</taxon>
        <taxon>Embryophyta</taxon>
        <taxon>Tracheophyta</taxon>
        <taxon>Spermatophyta</taxon>
        <taxon>Magnoliopsida</taxon>
        <taxon>eudicotyledons</taxon>
        <taxon>Gunneridae</taxon>
        <taxon>Pentapetalae</taxon>
        <taxon>rosids</taxon>
        <taxon>malvids</taxon>
        <taxon>Malvales</taxon>
        <taxon>Malvaceae</taxon>
        <taxon>Malvoideae</taxon>
        <taxon>Hibiscus</taxon>
    </lineage>
</organism>
<feature type="region of interest" description="Disordered" evidence="1">
    <location>
        <begin position="1"/>
        <end position="24"/>
    </location>
</feature>
<gene>
    <name evidence="2" type="ORF">V6N12_025504</name>
</gene>
<sequence>MSGGSDCSHDGRDESRASHDDDSRDNFILDIEDMDLSEDIEFEKMTYFCNLNYVLHHIVRATMMTYDTPHEIPI</sequence>
<proteinExistence type="predicted"/>
<reference evidence="2 3" key="1">
    <citation type="journal article" date="2024" name="G3 (Bethesda)">
        <title>Genome assembly of Hibiscus sabdariffa L. provides insights into metabolisms of medicinal natural products.</title>
        <authorList>
            <person name="Kim T."/>
        </authorList>
    </citation>
    <scope>NUCLEOTIDE SEQUENCE [LARGE SCALE GENOMIC DNA]</scope>
    <source>
        <strain evidence="2">TK-2024</strain>
        <tissue evidence="2">Old leaves</tissue>
    </source>
</reference>
<dbReference type="Proteomes" id="UP001472677">
    <property type="component" value="Unassembled WGS sequence"/>
</dbReference>
<keyword evidence="3" id="KW-1185">Reference proteome</keyword>
<protein>
    <submittedName>
        <fullName evidence="2">Uncharacterized protein</fullName>
    </submittedName>
</protein>
<feature type="compositionally biased region" description="Basic and acidic residues" evidence="1">
    <location>
        <begin position="7"/>
        <end position="24"/>
    </location>
</feature>
<evidence type="ECO:0000313" key="3">
    <source>
        <dbReference type="Proteomes" id="UP001472677"/>
    </source>
</evidence>
<comment type="caution">
    <text evidence="2">The sequence shown here is derived from an EMBL/GenBank/DDBJ whole genome shotgun (WGS) entry which is preliminary data.</text>
</comment>
<name>A0ABR2CJD9_9ROSI</name>
<evidence type="ECO:0000313" key="2">
    <source>
        <dbReference type="EMBL" id="KAK8519466.1"/>
    </source>
</evidence>
<accession>A0ABR2CJD9</accession>
<evidence type="ECO:0000256" key="1">
    <source>
        <dbReference type="SAM" id="MobiDB-lite"/>
    </source>
</evidence>
<dbReference type="EMBL" id="JBBPBM010000051">
    <property type="protein sequence ID" value="KAK8519466.1"/>
    <property type="molecule type" value="Genomic_DNA"/>
</dbReference>